<dbReference type="GO" id="GO:0008289">
    <property type="term" value="F:lipid binding"/>
    <property type="evidence" value="ECO:0007669"/>
    <property type="project" value="UniProtKB-KW"/>
</dbReference>
<keyword evidence="11" id="KW-1185">Reference proteome</keyword>
<dbReference type="InterPro" id="IPR013159">
    <property type="entry name" value="DnaA_C"/>
</dbReference>
<organism evidence="10 11">
    <name type="scientific">Limnoglobus roseus</name>
    <dbReference type="NCBI Taxonomy" id="2598579"/>
    <lineage>
        <taxon>Bacteria</taxon>
        <taxon>Pseudomonadati</taxon>
        <taxon>Planctomycetota</taxon>
        <taxon>Planctomycetia</taxon>
        <taxon>Gemmatales</taxon>
        <taxon>Gemmataceae</taxon>
        <taxon>Limnoglobus</taxon>
    </lineage>
</organism>
<keyword evidence="6" id="KW-0238">DNA-binding</keyword>
<dbReference type="Pfam" id="PF08299">
    <property type="entry name" value="Bac_DnaA_C"/>
    <property type="match status" value="1"/>
</dbReference>
<evidence type="ECO:0000256" key="1">
    <source>
        <dbReference type="ARBA" id="ARBA00022490"/>
    </source>
</evidence>
<keyword evidence="4" id="KW-0067">ATP-binding</keyword>
<feature type="domain" description="AAA+ ATPase" evidence="8">
    <location>
        <begin position="37"/>
        <end position="165"/>
    </location>
</feature>
<evidence type="ECO:0000259" key="8">
    <source>
        <dbReference type="SMART" id="SM00382"/>
    </source>
</evidence>
<evidence type="ECO:0000256" key="4">
    <source>
        <dbReference type="ARBA" id="ARBA00022840"/>
    </source>
</evidence>
<dbReference type="Gene3D" id="3.40.50.300">
    <property type="entry name" value="P-loop containing nucleotide triphosphate hydrolases"/>
    <property type="match status" value="1"/>
</dbReference>
<evidence type="ECO:0000313" key="11">
    <source>
        <dbReference type="Proteomes" id="UP000324974"/>
    </source>
</evidence>
<protein>
    <submittedName>
        <fullName evidence="10">Chromosomal replication initiator protein DnaA</fullName>
    </submittedName>
</protein>
<dbReference type="OrthoDB" id="9807019at2"/>
<dbReference type="CDD" id="cd06571">
    <property type="entry name" value="Bac_DnaA_C"/>
    <property type="match status" value="1"/>
</dbReference>
<dbReference type="SMART" id="SM00760">
    <property type="entry name" value="Bac_DnaA_C"/>
    <property type="match status" value="1"/>
</dbReference>
<evidence type="ECO:0000256" key="3">
    <source>
        <dbReference type="ARBA" id="ARBA00022741"/>
    </source>
</evidence>
<name>A0A5C1A7R4_9BACT</name>
<dbReference type="GO" id="GO:0003688">
    <property type="term" value="F:DNA replication origin binding"/>
    <property type="evidence" value="ECO:0007669"/>
    <property type="project" value="TreeGrafter"/>
</dbReference>
<evidence type="ECO:0000313" key="10">
    <source>
        <dbReference type="EMBL" id="QEL14525.1"/>
    </source>
</evidence>
<dbReference type="Gene3D" id="1.10.1750.10">
    <property type="match status" value="1"/>
</dbReference>
<dbReference type="CDD" id="cd00009">
    <property type="entry name" value="AAA"/>
    <property type="match status" value="1"/>
</dbReference>
<dbReference type="GO" id="GO:0006275">
    <property type="term" value="P:regulation of DNA replication"/>
    <property type="evidence" value="ECO:0007669"/>
    <property type="project" value="InterPro"/>
</dbReference>
<evidence type="ECO:0000256" key="7">
    <source>
        <dbReference type="RuleBase" id="RU004227"/>
    </source>
</evidence>
<dbReference type="SUPFAM" id="SSF52540">
    <property type="entry name" value="P-loop containing nucleoside triphosphate hydrolases"/>
    <property type="match status" value="1"/>
</dbReference>
<comment type="similarity">
    <text evidence="7">Belongs to the DnaA family.</text>
</comment>
<dbReference type="Pfam" id="PF00308">
    <property type="entry name" value="Bac_DnaA"/>
    <property type="match status" value="1"/>
</dbReference>
<keyword evidence="3" id="KW-0547">Nucleotide-binding</keyword>
<evidence type="ECO:0000259" key="9">
    <source>
        <dbReference type="SMART" id="SM00760"/>
    </source>
</evidence>
<dbReference type="EMBL" id="CP042425">
    <property type="protein sequence ID" value="QEL14525.1"/>
    <property type="molecule type" value="Genomic_DNA"/>
</dbReference>
<evidence type="ECO:0000256" key="2">
    <source>
        <dbReference type="ARBA" id="ARBA00022705"/>
    </source>
</evidence>
<dbReference type="InterPro" id="IPR013317">
    <property type="entry name" value="DnaA_dom"/>
</dbReference>
<dbReference type="GO" id="GO:0005524">
    <property type="term" value="F:ATP binding"/>
    <property type="evidence" value="ECO:0007669"/>
    <property type="project" value="UniProtKB-KW"/>
</dbReference>
<dbReference type="InterPro" id="IPR010921">
    <property type="entry name" value="Trp_repressor/repl_initiator"/>
</dbReference>
<dbReference type="InterPro" id="IPR020591">
    <property type="entry name" value="Chromosome_initiator_DnaA-like"/>
</dbReference>
<evidence type="ECO:0000256" key="6">
    <source>
        <dbReference type="ARBA" id="ARBA00023125"/>
    </source>
</evidence>
<feature type="domain" description="Chromosomal replication initiator DnaA C-terminal" evidence="9">
    <location>
        <begin position="238"/>
        <end position="306"/>
    </location>
</feature>
<dbReference type="InterPro" id="IPR003593">
    <property type="entry name" value="AAA+_ATPase"/>
</dbReference>
<keyword evidence="2 7" id="KW-0235">DNA replication</keyword>
<sequence>MTLLAPPWNDLVRVPENRSAVRAVWQLGRALEQSRRVVSPLLLHGLPGTGKTTLVDALVQAVTESPLGHTVQIVAANDLDSRPQEGEDDGTYPELAECDLLIVEDVQHLPPRSADLVGRVLDLRTRSRRPTVFTAHAGPAALLNVPRRLASRLSAGLVVPLEAFSPKSRLKLLRFHADRLKIKLTADALRWIADQPAGGFRPLLGMLQTLRGPARKSMTALTREQVANLLANDARPPAVADIVAAVAASFGVSPKELLGTSRLKTVMLARQTAIYLARTASKLSLPAVGREFGRDHSTVLHAVRKVEELLTKDADYAGTVKGLRTEISG</sequence>
<dbReference type="KEGG" id="lrs:PX52LOC_01415"/>
<dbReference type="SMART" id="SM00382">
    <property type="entry name" value="AAA"/>
    <property type="match status" value="1"/>
</dbReference>
<dbReference type="RefSeq" id="WP_149109414.1">
    <property type="nucleotide sequence ID" value="NZ_CP042425.1"/>
</dbReference>
<reference evidence="11" key="1">
    <citation type="submission" date="2019-08" db="EMBL/GenBank/DDBJ databases">
        <title>Limnoglobus roseus gen. nov., sp. nov., a novel freshwater planctomycete with a giant genome from the family Gemmataceae.</title>
        <authorList>
            <person name="Kulichevskaya I.S."/>
            <person name="Naumoff D.G."/>
            <person name="Miroshnikov K."/>
            <person name="Ivanova A."/>
            <person name="Philippov D.A."/>
            <person name="Hakobyan A."/>
            <person name="Rijpstra I.C."/>
            <person name="Sinninghe Damste J.S."/>
            <person name="Liesack W."/>
            <person name="Dedysh S.N."/>
        </authorList>
    </citation>
    <scope>NUCLEOTIDE SEQUENCE [LARGE SCALE GENOMIC DNA]</scope>
    <source>
        <strain evidence="11">PX52</strain>
    </source>
</reference>
<keyword evidence="1" id="KW-0963">Cytoplasm</keyword>
<dbReference type="InterPro" id="IPR027417">
    <property type="entry name" value="P-loop_NTPase"/>
</dbReference>
<dbReference type="AlphaFoldDB" id="A0A5C1A7R4"/>
<dbReference type="PRINTS" id="PR00051">
    <property type="entry name" value="DNAA"/>
</dbReference>
<dbReference type="PANTHER" id="PTHR30050">
    <property type="entry name" value="CHROMOSOMAL REPLICATION INITIATOR PROTEIN DNAA"/>
    <property type="match status" value="1"/>
</dbReference>
<keyword evidence="5" id="KW-0446">Lipid-binding</keyword>
<proteinExistence type="inferred from homology"/>
<dbReference type="PANTHER" id="PTHR30050:SF2">
    <property type="entry name" value="CHROMOSOMAL REPLICATION INITIATOR PROTEIN DNAA"/>
    <property type="match status" value="1"/>
</dbReference>
<evidence type="ECO:0000256" key="5">
    <source>
        <dbReference type="ARBA" id="ARBA00023121"/>
    </source>
</evidence>
<dbReference type="SUPFAM" id="SSF48295">
    <property type="entry name" value="TrpR-like"/>
    <property type="match status" value="1"/>
</dbReference>
<dbReference type="Proteomes" id="UP000324974">
    <property type="component" value="Chromosome"/>
</dbReference>
<accession>A0A5C1A7R4</accession>
<dbReference type="GO" id="GO:0005886">
    <property type="term" value="C:plasma membrane"/>
    <property type="evidence" value="ECO:0007669"/>
    <property type="project" value="TreeGrafter"/>
</dbReference>
<dbReference type="GO" id="GO:0006270">
    <property type="term" value="P:DNA replication initiation"/>
    <property type="evidence" value="ECO:0007669"/>
    <property type="project" value="InterPro"/>
</dbReference>
<gene>
    <name evidence="10" type="ORF">PX52LOC_01415</name>
</gene>